<dbReference type="InterPro" id="IPR036265">
    <property type="entry name" value="HIT-like_sf"/>
</dbReference>
<feature type="region of interest" description="Disordered" evidence="2">
    <location>
        <begin position="114"/>
        <end position="136"/>
    </location>
</feature>
<dbReference type="GO" id="GO:0032259">
    <property type="term" value="P:methylation"/>
    <property type="evidence" value="ECO:0007669"/>
    <property type="project" value="UniProtKB-KW"/>
</dbReference>
<evidence type="ECO:0000256" key="2">
    <source>
        <dbReference type="SAM" id="MobiDB-lite"/>
    </source>
</evidence>
<evidence type="ECO:0000259" key="3">
    <source>
        <dbReference type="PROSITE" id="PS51084"/>
    </source>
</evidence>
<dbReference type="EMBL" id="JBHUFV010000068">
    <property type="protein sequence ID" value="MFD1938687.1"/>
    <property type="molecule type" value="Genomic_DNA"/>
</dbReference>
<dbReference type="RefSeq" id="WP_379580771.1">
    <property type="nucleotide sequence ID" value="NZ_JBHUFV010000068.1"/>
</dbReference>
<reference evidence="5" key="1">
    <citation type="journal article" date="2019" name="Int. J. Syst. Evol. Microbiol.">
        <title>The Global Catalogue of Microorganisms (GCM) 10K type strain sequencing project: providing services to taxonomists for standard genome sequencing and annotation.</title>
        <authorList>
            <consortium name="The Broad Institute Genomics Platform"/>
            <consortium name="The Broad Institute Genome Sequencing Center for Infectious Disease"/>
            <person name="Wu L."/>
            <person name="Ma J."/>
        </authorList>
    </citation>
    <scope>NUCLEOTIDE SEQUENCE [LARGE SCALE GENOMIC DNA]</scope>
    <source>
        <strain evidence="5">ICMP 6774ER</strain>
    </source>
</reference>
<comment type="caution">
    <text evidence="4">The sequence shown here is derived from an EMBL/GenBank/DDBJ whole genome shotgun (WGS) entry which is preliminary data.</text>
</comment>
<sequence>MPDCPFCLPQIEPEIVTVNAHCYAIFTQGATPEGSVMIIPLLHRPTVFDMTTQEWAATQQLLHEMKERLTASHAPDGWNVGWNVGSIGGQSVDHAHCHLVPRYEGEPLAGRGLRSWIKDPSNRPPHHSSDLHTSPA</sequence>
<gene>
    <name evidence="4" type="ORF">ACFSKW_45200</name>
</gene>
<protein>
    <submittedName>
        <fullName evidence="4">HIT family protein</fullName>
        <ecNumber evidence="4">2.1.1.-</ecNumber>
    </submittedName>
</protein>
<evidence type="ECO:0000313" key="5">
    <source>
        <dbReference type="Proteomes" id="UP001597368"/>
    </source>
</evidence>
<dbReference type="SUPFAM" id="SSF54197">
    <property type="entry name" value="HIT-like"/>
    <property type="match status" value="1"/>
</dbReference>
<dbReference type="PROSITE" id="PS51084">
    <property type="entry name" value="HIT_2"/>
    <property type="match status" value="1"/>
</dbReference>
<evidence type="ECO:0000313" key="4">
    <source>
        <dbReference type="EMBL" id="MFD1938687.1"/>
    </source>
</evidence>
<accession>A0ABW4T9I6</accession>
<name>A0ABW4T9I6_9ACTN</name>
<dbReference type="InterPro" id="IPR052908">
    <property type="entry name" value="AP-4-A_phosphorylase"/>
</dbReference>
<dbReference type="Gene3D" id="3.30.428.10">
    <property type="entry name" value="HIT-like"/>
    <property type="match status" value="1"/>
</dbReference>
<dbReference type="EC" id="2.1.1.-" evidence="4"/>
<organism evidence="4 5">
    <name type="scientific">Nonomuraea mangrovi</name>
    <dbReference type="NCBI Taxonomy" id="2316207"/>
    <lineage>
        <taxon>Bacteria</taxon>
        <taxon>Bacillati</taxon>
        <taxon>Actinomycetota</taxon>
        <taxon>Actinomycetes</taxon>
        <taxon>Streptosporangiales</taxon>
        <taxon>Streptosporangiaceae</taxon>
        <taxon>Nonomuraea</taxon>
    </lineage>
</organism>
<evidence type="ECO:0000256" key="1">
    <source>
        <dbReference type="PROSITE-ProRule" id="PRU00464"/>
    </source>
</evidence>
<feature type="short sequence motif" description="Histidine triad motif" evidence="1">
    <location>
        <begin position="94"/>
        <end position="98"/>
    </location>
</feature>
<dbReference type="PANTHER" id="PTHR42997:SF1">
    <property type="entry name" value="AP-4-A PHOSPHORYLASE"/>
    <property type="match status" value="1"/>
</dbReference>
<dbReference type="Proteomes" id="UP001597368">
    <property type="component" value="Unassembled WGS sequence"/>
</dbReference>
<feature type="domain" description="HIT" evidence="3">
    <location>
        <begin position="2"/>
        <end position="109"/>
    </location>
</feature>
<dbReference type="Pfam" id="PF01230">
    <property type="entry name" value="HIT"/>
    <property type="match status" value="1"/>
</dbReference>
<keyword evidence="5" id="KW-1185">Reference proteome</keyword>
<proteinExistence type="predicted"/>
<dbReference type="PANTHER" id="PTHR42997">
    <property type="entry name" value="HIT FAMILY HYDROLASE"/>
    <property type="match status" value="1"/>
</dbReference>
<keyword evidence="4" id="KW-0489">Methyltransferase</keyword>
<dbReference type="InterPro" id="IPR011146">
    <property type="entry name" value="HIT-like"/>
</dbReference>
<keyword evidence="4" id="KW-0808">Transferase</keyword>
<dbReference type="GO" id="GO:0008168">
    <property type="term" value="F:methyltransferase activity"/>
    <property type="evidence" value="ECO:0007669"/>
    <property type="project" value="UniProtKB-KW"/>
</dbReference>